<proteinExistence type="predicted"/>
<protein>
    <submittedName>
        <fullName evidence="3">Uncharacterized protein</fullName>
    </submittedName>
</protein>
<feature type="transmembrane region" description="Helical" evidence="2">
    <location>
        <begin position="44"/>
        <end position="63"/>
    </location>
</feature>
<evidence type="ECO:0000313" key="4">
    <source>
        <dbReference type="Proteomes" id="UP000559027"/>
    </source>
</evidence>
<gene>
    <name evidence="3" type="ORF">D9756_008908</name>
</gene>
<feature type="transmembrane region" description="Helical" evidence="2">
    <location>
        <begin position="109"/>
        <end position="126"/>
    </location>
</feature>
<feature type="transmembrane region" description="Helical" evidence="2">
    <location>
        <begin position="420"/>
        <end position="445"/>
    </location>
</feature>
<keyword evidence="2" id="KW-0812">Transmembrane</keyword>
<feature type="region of interest" description="Disordered" evidence="1">
    <location>
        <begin position="493"/>
        <end position="527"/>
    </location>
</feature>
<feature type="compositionally biased region" description="Basic and acidic residues" evidence="1">
    <location>
        <begin position="502"/>
        <end position="514"/>
    </location>
</feature>
<keyword evidence="2" id="KW-1133">Transmembrane helix</keyword>
<feature type="compositionally biased region" description="Acidic residues" evidence="1">
    <location>
        <begin position="516"/>
        <end position="527"/>
    </location>
</feature>
<dbReference type="AlphaFoldDB" id="A0A8H5FTX0"/>
<feature type="transmembrane region" description="Helical" evidence="2">
    <location>
        <begin position="75"/>
        <end position="97"/>
    </location>
</feature>
<keyword evidence="2" id="KW-0472">Membrane</keyword>
<feature type="transmembrane region" description="Helical" evidence="2">
    <location>
        <begin position="162"/>
        <end position="185"/>
    </location>
</feature>
<organism evidence="3 4">
    <name type="scientific">Leucocoprinus leucothites</name>
    <dbReference type="NCBI Taxonomy" id="201217"/>
    <lineage>
        <taxon>Eukaryota</taxon>
        <taxon>Fungi</taxon>
        <taxon>Dikarya</taxon>
        <taxon>Basidiomycota</taxon>
        <taxon>Agaricomycotina</taxon>
        <taxon>Agaricomycetes</taxon>
        <taxon>Agaricomycetidae</taxon>
        <taxon>Agaricales</taxon>
        <taxon>Agaricineae</taxon>
        <taxon>Agaricaceae</taxon>
        <taxon>Leucocoprinus</taxon>
    </lineage>
</organism>
<evidence type="ECO:0000313" key="3">
    <source>
        <dbReference type="EMBL" id="KAF5349600.1"/>
    </source>
</evidence>
<comment type="caution">
    <text evidence="3">The sequence shown here is derived from an EMBL/GenBank/DDBJ whole genome shotgun (WGS) entry which is preliminary data.</text>
</comment>
<reference evidence="3 4" key="1">
    <citation type="journal article" date="2020" name="ISME J.">
        <title>Uncovering the hidden diversity of litter-decomposition mechanisms in mushroom-forming fungi.</title>
        <authorList>
            <person name="Floudas D."/>
            <person name="Bentzer J."/>
            <person name="Ahren D."/>
            <person name="Johansson T."/>
            <person name="Persson P."/>
            <person name="Tunlid A."/>
        </authorList>
    </citation>
    <scope>NUCLEOTIDE SEQUENCE [LARGE SCALE GENOMIC DNA]</scope>
    <source>
        <strain evidence="3 4">CBS 146.42</strain>
    </source>
</reference>
<dbReference type="EMBL" id="JAACJO010000016">
    <property type="protein sequence ID" value="KAF5349600.1"/>
    <property type="molecule type" value="Genomic_DNA"/>
</dbReference>
<feature type="transmembrane region" description="Helical" evidence="2">
    <location>
        <begin position="12"/>
        <end position="32"/>
    </location>
</feature>
<keyword evidence="4" id="KW-1185">Reference proteome</keyword>
<sequence length="527" mass="58220">MSCSFTVKKRLARVMIFDAVAAALHICLWLVVEVMGSSIDVEDIGVMIILSLPLLSVFVHNILRLKLRSWKYCWRIFELVYSLLELIAVGFQTLIAVYASVESDNSSKYLAYIVAGFLFILTYGVWEQGAFSILTACRGCRTVVKINRGKFLALSPESRLSVWARSCFAILCAALIAVIALYQFVLKPVGISGGNRVYVKAYRGTNPDSYIKYFLVGGLVVFPPSYNITGPLNDTITFGIIGQSGLVTPTPDGCRENVDIGTERTTVLCEWNSTETALAPQIAPATEIMFTVDFSKVAPHLPPHASFYIYNGGLSVAEEIVETMQPTIVRPGIHVSGVVTPLFRKPFNTRSIRSAVFGIPGSKGEPMYTLYKINELLPNPSPPDVNISRTASLRLVLHRPTSTLTEVDAREDTVFSGLGFIGGIWTAVNGIYAAIFGSTLLLVLFGTKPLSVYGLVHLFNKKLPNLYTDKSLEITQADRDDVHRIIRQHLLDVDNDEASSQHSEKDTESDKQGYEPEYEPLDLEGRN</sequence>
<name>A0A8H5FTX0_9AGAR</name>
<accession>A0A8H5FTX0</accession>
<dbReference type="OrthoDB" id="3227921at2759"/>
<dbReference type="Proteomes" id="UP000559027">
    <property type="component" value="Unassembled WGS sequence"/>
</dbReference>
<evidence type="ECO:0000256" key="1">
    <source>
        <dbReference type="SAM" id="MobiDB-lite"/>
    </source>
</evidence>
<evidence type="ECO:0000256" key="2">
    <source>
        <dbReference type="SAM" id="Phobius"/>
    </source>
</evidence>